<dbReference type="InterPro" id="IPR002110">
    <property type="entry name" value="Ankyrin_rpt"/>
</dbReference>
<keyword evidence="1" id="KW-0677">Repeat</keyword>
<evidence type="ECO:0000313" key="5">
    <source>
        <dbReference type="Proteomes" id="UP000700596"/>
    </source>
</evidence>
<keyword evidence="5" id="KW-1185">Reference proteome</keyword>
<dbReference type="AlphaFoldDB" id="A0A9P9CYQ2"/>
<dbReference type="EMBL" id="JAGMWT010000032">
    <property type="protein sequence ID" value="KAH7109434.1"/>
    <property type="molecule type" value="Genomic_DNA"/>
</dbReference>
<dbReference type="SUPFAM" id="SSF48403">
    <property type="entry name" value="Ankyrin repeat"/>
    <property type="match status" value="1"/>
</dbReference>
<dbReference type="PROSITE" id="PS50088">
    <property type="entry name" value="ANK_REPEAT"/>
    <property type="match status" value="1"/>
</dbReference>
<keyword evidence="2 3" id="KW-0040">ANK repeat</keyword>
<accession>A0A9P9CYQ2</accession>
<sequence>MQDCMVDSSSLRTRIMCMRNLFVKCTTLRRPRTASFQETSRYIRGRLNSTYSCRSEIVSLVGGAYLDSSSTFSLDLNLPPETNSYATRDTLETYMLHVQREQQENAQCANTELLASCCGLQPFRSCIHKQILTAILAPNEAALLPPTTQSNLGQISMYDEVDSYGNNSLFFAARNAAPLQVLLPLINYIININALNDNGETFLHVLDTQGLVKHSSGFLTLVEALENRGFMFDHLDHNGRSFLFLLSLQASFQLSWISNLFDRCPEQAAPWYRTLPKLLQQRDSCRVSLSQYISENYALESIPPRVRACLVGQDSATHWEQHPLHTQIEKTLEAFDPTTSDPEVCELPLFYLGLPYATQPNINSFDHNGHTPLIHFLYMVSTAICSYPESFVISHIHGLISLGANINARSRNGNTALHFACMRPMLKVIKYLIDKGANISSVNNEKAQPLFLALNHLFLASDSDYDIIAFPPFDLMTVLLDREGQTDRATTLARDVSRNRSFLRGQL</sequence>
<evidence type="ECO:0000256" key="3">
    <source>
        <dbReference type="PROSITE-ProRule" id="PRU00023"/>
    </source>
</evidence>
<evidence type="ECO:0000256" key="1">
    <source>
        <dbReference type="ARBA" id="ARBA00022737"/>
    </source>
</evidence>
<feature type="repeat" description="ANK" evidence="3">
    <location>
        <begin position="412"/>
        <end position="444"/>
    </location>
</feature>
<reference evidence="4" key="1">
    <citation type="journal article" date="2021" name="Nat. Commun.">
        <title>Genetic determinants of endophytism in the Arabidopsis root mycobiome.</title>
        <authorList>
            <person name="Mesny F."/>
            <person name="Miyauchi S."/>
            <person name="Thiergart T."/>
            <person name="Pickel B."/>
            <person name="Atanasova L."/>
            <person name="Karlsson M."/>
            <person name="Huettel B."/>
            <person name="Barry K.W."/>
            <person name="Haridas S."/>
            <person name="Chen C."/>
            <person name="Bauer D."/>
            <person name="Andreopoulos W."/>
            <person name="Pangilinan J."/>
            <person name="LaButti K."/>
            <person name="Riley R."/>
            <person name="Lipzen A."/>
            <person name="Clum A."/>
            <person name="Drula E."/>
            <person name="Henrissat B."/>
            <person name="Kohler A."/>
            <person name="Grigoriev I.V."/>
            <person name="Martin F.M."/>
            <person name="Hacquard S."/>
        </authorList>
    </citation>
    <scope>NUCLEOTIDE SEQUENCE</scope>
    <source>
        <strain evidence="4">MPI-CAGE-CH-0243</strain>
    </source>
</reference>
<organism evidence="4 5">
    <name type="scientific">Dendryphion nanum</name>
    <dbReference type="NCBI Taxonomy" id="256645"/>
    <lineage>
        <taxon>Eukaryota</taxon>
        <taxon>Fungi</taxon>
        <taxon>Dikarya</taxon>
        <taxon>Ascomycota</taxon>
        <taxon>Pezizomycotina</taxon>
        <taxon>Dothideomycetes</taxon>
        <taxon>Pleosporomycetidae</taxon>
        <taxon>Pleosporales</taxon>
        <taxon>Torulaceae</taxon>
        <taxon>Dendryphion</taxon>
    </lineage>
</organism>
<dbReference type="SMART" id="SM00248">
    <property type="entry name" value="ANK"/>
    <property type="match status" value="3"/>
</dbReference>
<dbReference type="PROSITE" id="PS50297">
    <property type="entry name" value="ANK_REP_REGION"/>
    <property type="match status" value="1"/>
</dbReference>
<gene>
    <name evidence="4" type="ORF">B0J11DRAFT_545039</name>
</gene>
<evidence type="ECO:0000256" key="2">
    <source>
        <dbReference type="ARBA" id="ARBA00023043"/>
    </source>
</evidence>
<dbReference type="Proteomes" id="UP000700596">
    <property type="component" value="Unassembled WGS sequence"/>
</dbReference>
<protein>
    <submittedName>
        <fullName evidence="4">Ankyrin repeat-containing domain protein</fullName>
    </submittedName>
</protein>
<dbReference type="Pfam" id="PF12796">
    <property type="entry name" value="Ank_2"/>
    <property type="match status" value="1"/>
</dbReference>
<dbReference type="PANTHER" id="PTHR24180:SF45">
    <property type="entry name" value="POLY [ADP-RIBOSE] POLYMERASE TANKYRASE"/>
    <property type="match status" value="1"/>
</dbReference>
<comment type="caution">
    <text evidence="4">The sequence shown here is derived from an EMBL/GenBank/DDBJ whole genome shotgun (WGS) entry which is preliminary data.</text>
</comment>
<proteinExistence type="predicted"/>
<evidence type="ECO:0000313" key="4">
    <source>
        <dbReference type="EMBL" id="KAH7109434.1"/>
    </source>
</evidence>
<dbReference type="PANTHER" id="PTHR24180">
    <property type="entry name" value="CYCLIN-DEPENDENT KINASE INHIBITOR 2C-RELATED"/>
    <property type="match status" value="1"/>
</dbReference>
<dbReference type="InterPro" id="IPR036770">
    <property type="entry name" value="Ankyrin_rpt-contain_sf"/>
</dbReference>
<dbReference type="Gene3D" id="1.25.40.20">
    <property type="entry name" value="Ankyrin repeat-containing domain"/>
    <property type="match status" value="2"/>
</dbReference>
<dbReference type="InterPro" id="IPR051637">
    <property type="entry name" value="Ank_repeat_dom-contain_49"/>
</dbReference>
<dbReference type="OrthoDB" id="3799462at2759"/>
<name>A0A9P9CYQ2_9PLEO</name>